<protein>
    <submittedName>
        <fullName evidence="1">Uncharacterized protein</fullName>
    </submittedName>
</protein>
<proteinExistence type="predicted"/>
<gene>
    <name evidence="1" type="ORF">CRG98_012017</name>
</gene>
<accession>A0A2I0KGF9</accession>
<organism evidence="1 2">
    <name type="scientific">Punica granatum</name>
    <name type="common">Pomegranate</name>
    <dbReference type="NCBI Taxonomy" id="22663"/>
    <lineage>
        <taxon>Eukaryota</taxon>
        <taxon>Viridiplantae</taxon>
        <taxon>Streptophyta</taxon>
        <taxon>Embryophyta</taxon>
        <taxon>Tracheophyta</taxon>
        <taxon>Spermatophyta</taxon>
        <taxon>Magnoliopsida</taxon>
        <taxon>eudicotyledons</taxon>
        <taxon>Gunneridae</taxon>
        <taxon>Pentapetalae</taxon>
        <taxon>rosids</taxon>
        <taxon>malvids</taxon>
        <taxon>Myrtales</taxon>
        <taxon>Lythraceae</taxon>
        <taxon>Punica</taxon>
    </lineage>
</organism>
<evidence type="ECO:0000313" key="2">
    <source>
        <dbReference type="Proteomes" id="UP000233551"/>
    </source>
</evidence>
<dbReference type="EMBL" id="PGOL01000595">
    <property type="protein sequence ID" value="PKI67594.1"/>
    <property type="molecule type" value="Genomic_DNA"/>
</dbReference>
<comment type="caution">
    <text evidence="1">The sequence shown here is derived from an EMBL/GenBank/DDBJ whole genome shotgun (WGS) entry which is preliminary data.</text>
</comment>
<evidence type="ECO:0000313" key="1">
    <source>
        <dbReference type="EMBL" id="PKI67594.1"/>
    </source>
</evidence>
<sequence>MISLTLRVVGNEWCEAQTSTFHRMRSPRRIPFNRGPFSGSGLTRETKRSLERRSETCSMVLVVLRCVRTCFRVPFTCQWIGPPGALLEKGVRESLWGASARAGHLRNASRRVIGHFGTERDF</sequence>
<dbReference type="AlphaFoldDB" id="A0A2I0KGF9"/>
<keyword evidence="2" id="KW-1185">Reference proteome</keyword>
<reference evidence="1 2" key="1">
    <citation type="submission" date="2017-11" db="EMBL/GenBank/DDBJ databases">
        <title>De-novo sequencing of pomegranate (Punica granatum L.) genome.</title>
        <authorList>
            <person name="Akparov Z."/>
            <person name="Amiraslanov A."/>
            <person name="Hajiyeva S."/>
            <person name="Abbasov M."/>
            <person name="Kaur K."/>
            <person name="Hamwieh A."/>
            <person name="Solovyev V."/>
            <person name="Salamov A."/>
            <person name="Braich B."/>
            <person name="Kosarev P."/>
            <person name="Mahmoud A."/>
            <person name="Hajiyev E."/>
            <person name="Babayeva S."/>
            <person name="Izzatullayeva V."/>
            <person name="Mammadov A."/>
            <person name="Mammadov A."/>
            <person name="Sharifova S."/>
            <person name="Ojaghi J."/>
            <person name="Eynullazada K."/>
            <person name="Bayramov B."/>
            <person name="Abdulazimova A."/>
            <person name="Shahmuradov I."/>
        </authorList>
    </citation>
    <scope>NUCLEOTIDE SEQUENCE [LARGE SCALE GENOMIC DNA]</scope>
    <source>
        <strain evidence="2">cv. AG2017</strain>
        <tissue evidence="1">Leaf</tissue>
    </source>
</reference>
<dbReference type="Proteomes" id="UP000233551">
    <property type="component" value="Unassembled WGS sequence"/>
</dbReference>
<name>A0A2I0KGF9_PUNGR</name>